<evidence type="ECO:0000313" key="1">
    <source>
        <dbReference type="EMBL" id="KAF6156708.1"/>
    </source>
</evidence>
<accession>A0A7J7MPR7</accession>
<dbReference type="Proteomes" id="UP000541444">
    <property type="component" value="Unassembled WGS sequence"/>
</dbReference>
<gene>
    <name evidence="1" type="ORF">GIB67_002423</name>
</gene>
<protein>
    <submittedName>
        <fullName evidence="1">Uncharacterized protein</fullName>
    </submittedName>
</protein>
<organism evidence="1 2">
    <name type="scientific">Kingdonia uniflora</name>
    <dbReference type="NCBI Taxonomy" id="39325"/>
    <lineage>
        <taxon>Eukaryota</taxon>
        <taxon>Viridiplantae</taxon>
        <taxon>Streptophyta</taxon>
        <taxon>Embryophyta</taxon>
        <taxon>Tracheophyta</taxon>
        <taxon>Spermatophyta</taxon>
        <taxon>Magnoliopsida</taxon>
        <taxon>Ranunculales</taxon>
        <taxon>Circaeasteraceae</taxon>
        <taxon>Kingdonia</taxon>
    </lineage>
</organism>
<name>A0A7J7MPR7_9MAGN</name>
<sequence>MNGKLVDTGKPGDRVETYFDYLHLKKTKKSRKKVEDILDLDNGSGDKVDDDVPYDQDKKVDALEHEMIRVRKEFEGEKVTYGDPECIIVTEIESFKQRGLQIDQD</sequence>
<reference evidence="1 2" key="1">
    <citation type="journal article" date="2020" name="IScience">
        <title>Genome Sequencing of the Endangered Kingdonia uniflora (Circaeasteraceae, Ranunculales) Reveals Potential Mechanisms of Evolutionary Specialization.</title>
        <authorList>
            <person name="Sun Y."/>
            <person name="Deng T."/>
            <person name="Zhang A."/>
            <person name="Moore M.J."/>
            <person name="Landis J.B."/>
            <person name="Lin N."/>
            <person name="Zhang H."/>
            <person name="Zhang X."/>
            <person name="Huang J."/>
            <person name="Zhang X."/>
            <person name="Sun H."/>
            <person name="Wang H."/>
        </authorList>
    </citation>
    <scope>NUCLEOTIDE SEQUENCE [LARGE SCALE GENOMIC DNA]</scope>
    <source>
        <strain evidence="1">TB1705</strain>
        <tissue evidence="1">Leaf</tissue>
    </source>
</reference>
<keyword evidence="2" id="KW-1185">Reference proteome</keyword>
<proteinExistence type="predicted"/>
<evidence type="ECO:0000313" key="2">
    <source>
        <dbReference type="Proteomes" id="UP000541444"/>
    </source>
</evidence>
<comment type="caution">
    <text evidence="1">The sequence shown here is derived from an EMBL/GenBank/DDBJ whole genome shotgun (WGS) entry which is preliminary data.</text>
</comment>
<dbReference type="EMBL" id="JACGCM010001306">
    <property type="protein sequence ID" value="KAF6156708.1"/>
    <property type="molecule type" value="Genomic_DNA"/>
</dbReference>
<dbReference type="AlphaFoldDB" id="A0A7J7MPR7"/>